<proteinExistence type="predicted"/>
<feature type="active site" description="Proton acceptor" evidence="4">
    <location>
        <position position="126"/>
    </location>
</feature>
<reference evidence="6" key="2">
    <citation type="submission" date="2023-02" db="EMBL/GenBank/DDBJ databases">
        <authorList>
            <person name="Sun Q."/>
            <person name="Mori K."/>
        </authorList>
    </citation>
    <scope>NUCLEOTIDE SEQUENCE</scope>
    <source>
        <strain evidence="6">NBRC 110608</strain>
    </source>
</reference>
<keyword evidence="2" id="KW-0808">Transferase</keyword>
<keyword evidence="4" id="KW-0862">Zinc</keyword>
<evidence type="ECO:0000256" key="2">
    <source>
        <dbReference type="ARBA" id="ARBA00022679"/>
    </source>
</evidence>
<keyword evidence="3" id="KW-0520">NAD</keyword>
<accession>A0ABM8HCD8</accession>
<feature type="binding site" evidence="4">
    <location>
        <position position="172"/>
    </location>
    <ligand>
        <name>Zn(2+)</name>
        <dbReference type="ChEBI" id="CHEBI:29105"/>
    </ligand>
</feature>
<dbReference type="EMBL" id="AP027735">
    <property type="protein sequence ID" value="BDZ58615.1"/>
    <property type="molecule type" value="Genomic_DNA"/>
</dbReference>
<dbReference type="Gene3D" id="3.30.1600.10">
    <property type="entry name" value="SIR2/SIRT2 'Small Domain"/>
    <property type="match status" value="1"/>
</dbReference>
<dbReference type="PROSITE" id="PS50305">
    <property type="entry name" value="SIRTUIN"/>
    <property type="match status" value="1"/>
</dbReference>
<dbReference type="CDD" id="cd01407">
    <property type="entry name" value="SIR2-fam"/>
    <property type="match status" value="1"/>
</dbReference>
<dbReference type="InterPro" id="IPR026591">
    <property type="entry name" value="Sirtuin_cat_small_dom_sf"/>
</dbReference>
<gene>
    <name evidence="6" type="primary">cobB2</name>
    <name evidence="6" type="ORF">GCM10025872_22720</name>
</gene>
<evidence type="ECO:0000256" key="1">
    <source>
        <dbReference type="ARBA" id="ARBA00012928"/>
    </source>
</evidence>
<name>A0ABM8HCD8_9MICO</name>
<evidence type="ECO:0000256" key="4">
    <source>
        <dbReference type="PROSITE-ProRule" id="PRU00236"/>
    </source>
</evidence>
<feature type="binding site" evidence="4">
    <location>
        <position position="169"/>
    </location>
    <ligand>
        <name>Zn(2+)</name>
        <dbReference type="ChEBI" id="CHEBI:29105"/>
    </ligand>
</feature>
<dbReference type="PANTHER" id="PTHR11085">
    <property type="entry name" value="NAD-DEPENDENT PROTEIN DEACYLASE SIRTUIN-5, MITOCHONDRIAL-RELATED"/>
    <property type="match status" value="1"/>
</dbReference>
<feature type="binding site" evidence="4">
    <location>
        <position position="134"/>
    </location>
    <ligand>
        <name>Zn(2+)</name>
        <dbReference type="ChEBI" id="CHEBI:29105"/>
    </ligand>
</feature>
<dbReference type="EC" id="2.3.1.286" evidence="1"/>
<keyword evidence="4" id="KW-0479">Metal-binding</keyword>
<dbReference type="InterPro" id="IPR026590">
    <property type="entry name" value="Ssirtuin_cat_dom"/>
</dbReference>
<evidence type="ECO:0000313" key="6">
    <source>
        <dbReference type="EMBL" id="BDZ58615.1"/>
    </source>
</evidence>
<dbReference type="InterPro" id="IPR029035">
    <property type="entry name" value="DHS-like_NAD/FAD-binding_dom"/>
</dbReference>
<protein>
    <recommendedName>
        <fullName evidence="1">protein acetyllysine N-acetyltransferase</fullName>
        <ecNumber evidence="1">2.3.1.286</ecNumber>
    </recommendedName>
</protein>
<sequence>MERMSAVAPDSIAELADLVARSARVVVFSGAGISTESGIPDFRSPGGVWTRYDPTQLTFERYVDDPDVRRQSWQMRREFFDAAPRPNAAHRAVARLERSDQGLGVITQNIDGLHQEAGARTVVEVHGTAREVMCIGERPLGGVPDGCGFRADHDWVVGLLDAGEADPRCPGCGGLVKSATVSFGQVLFPEAIAAAERLAGEADLMIAVGSSLQVFPAAGLPMETITSGGRLAIVNDEETPLDELAAVVVRGRAGEVLPEALKAYSG</sequence>
<feature type="domain" description="Deacetylase sirtuin-type" evidence="5">
    <location>
        <begin position="5"/>
        <end position="266"/>
    </location>
</feature>
<reference evidence="6" key="1">
    <citation type="journal article" date="2014" name="Int. J. Syst. Evol. Microbiol.">
        <title>Complete genome of a new Firmicutes species belonging to the dominant human colonic microbiota ('Ruminococcus bicirculans') reveals two chromosomes and a selective capacity to utilize plant glucans.</title>
        <authorList>
            <consortium name="NISC Comparative Sequencing Program"/>
            <person name="Wegmann U."/>
            <person name="Louis P."/>
            <person name="Goesmann A."/>
            <person name="Henrissat B."/>
            <person name="Duncan S.H."/>
            <person name="Flint H.J."/>
        </authorList>
    </citation>
    <scope>NUCLEOTIDE SEQUENCE</scope>
    <source>
        <strain evidence="6">NBRC 110608</strain>
    </source>
</reference>
<dbReference type="PANTHER" id="PTHR11085:SF4">
    <property type="entry name" value="NAD-DEPENDENT PROTEIN DEACYLASE"/>
    <property type="match status" value="1"/>
</dbReference>
<dbReference type="InterPro" id="IPR050134">
    <property type="entry name" value="NAD-dep_sirtuin_deacylases"/>
</dbReference>
<dbReference type="Gene3D" id="3.40.50.1220">
    <property type="entry name" value="TPP-binding domain"/>
    <property type="match status" value="1"/>
</dbReference>
<organism evidence="6">
    <name type="scientific">Barrientosiimonas endolithica</name>
    <dbReference type="NCBI Taxonomy" id="1535208"/>
    <lineage>
        <taxon>Bacteria</taxon>
        <taxon>Bacillati</taxon>
        <taxon>Actinomycetota</taxon>
        <taxon>Actinomycetes</taxon>
        <taxon>Micrococcales</taxon>
        <taxon>Dermacoccaceae</taxon>
        <taxon>Barrientosiimonas</taxon>
    </lineage>
</organism>
<evidence type="ECO:0000259" key="5">
    <source>
        <dbReference type="PROSITE" id="PS50305"/>
    </source>
</evidence>
<dbReference type="Pfam" id="PF02146">
    <property type="entry name" value="SIR2"/>
    <property type="match status" value="1"/>
</dbReference>
<feature type="binding site" evidence="4">
    <location>
        <position position="147"/>
    </location>
    <ligand>
        <name>Zn(2+)</name>
        <dbReference type="ChEBI" id="CHEBI:29105"/>
    </ligand>
</feature>
<dbReference type="SUPFAM" id="SSF52467">
    <property type="entry name" value="DHS-like NAD/FAD-binding domain"/>
    <property type="match status" value="1"/>
</dbReference>
<evidence type="ECO:0000256" key="3">
    <source>
        <dbReference type="ARBA" id="ARBA00023027"/>
    </source>
</evidence>
<dbReference type="InterPro" id="IPR003000">
    <property type="entry name" value="Sirtuin"/>
</dbReference>